<proteinExistence type="predicted"/>
<accession>A0AAX4JBW3</accession>
<name>A0AAX4JBW3_9MICR</name>
<dbReference type="EMBL" id="CP142729">
    <property type="protein sequence ID" value="WUR03397.1"/>
    <property type="molecule type" value="Genomic_DNA"/>
</dbReference>
<evidence type="ECO:0000313" key="2">
    <source>
        <dbReference type="Proteomes" id="UP001334084"/>
    </source>
</evidence>
<evidence type="ECO:0000313" key="1">
    <source>
        <dbReference type="EMBL" id="WUR03397.1"/>
    </source>
</evidence>
<keyword evidence="2" id="KW-1185">Reference proteome</keyword>
<dbReference type="Proteomes" id="UP001334084">
    <property type="component" value="Chromosome 4"/>
</dbReference>
<gene>
    <name evidence="1" type="ORF">VNE69_04218</name>
</gene>
<dbReference type="RefSeq" id="XP_065329542.1">
    <property type="nucleotide sequence ID" value="XM_065473470.1"/>
</dbReference>
<reference evidence="1" key="1">
    <citation type="journal article" date="2024" name="BMC Genomics">
        <title>Functional annotation of a divergent genome using sequence and structure-based similarity.</title>
        <authorList>
            <person name="Svedberg D."/>
            <person name="Winiger R.R."/>
            <person name="Berg A."/>
            <person name="Sharma H."/>
            <person name="Tellgren-Roth C."/>
            <person name="Debrunner-Vossbrinck B.A."/>
            <person name="Vossbrinck C.R."/>
            <person name="Barandun J."/>
        </authorList>
    </citation>
    <scope>NUCLEOTIDE SEQUENCE</scope>
    <source>
        <strain evidence="1">Illinois isolate</strain>
    </source>
</reference>
<dbReference type="AlphaFoldDB" id="A0AAX4JBW3"/>
<dbReference type="GeneID" id="90541208"/>
<dbReference type="KEGG" id="vnx:VNE69_04218"/>
<sequence length="227" mass="26911">MGALSTGSNFIRIHNYLSSNNFTITKDDIISNYNFNASNIEKSNSVIIEKLKEIILEDEKGEEKINEILQRLKEYKLYEKLNNILFKGLVSYLQDKYNKKVRMKLRKRGINYIKKTYNFSDPKLLAIIDIDVIQKFQTKLIIKFISDLKELTAKNIKNICVKYLNKVIIENFKCEFSDDFNEKQKWKNIAKILMQRLDEKTIFNHVNNNLQLYNGLLEVLKKIERNK</sequence>
<protein>
    <submittedName>
        <fullName evidence="1">Uncharacterized protein</fullName>
    </submittedName>
</protein>
<organism evidence="1 2">
    <name type="scientific">Vairimorpha necatrix</name>
    <dbReference type="NCBI Taxonomy" id="6039"/>
    <lineage>
        <taxon>Eukaryota</taxon>
        <taxon>Fungi</taxon>
        <taxon>Fungi incertae sedis</taxon>
        <taxon>Microsporidia</taxon>
        <taxon>Nosematidae</taxon>
        <taxon>Vairimorpha</taxon>
    </lineage>
</organism>